<protein>
    <submittedName>
        <fullName evidence="2">BTB/POZ-like protein</fullName>
    </submittedName>
</protein>
<feature type="domain" description="BTB" evidence="1">
    <location>
        <begin position="62"/>
        <end position="140"/>
    </location>
</feature>
<dbReference type="PROSITE" id="PS50097">
    <property type="entry name" value="BTB"/>
    <property type="match status" value="1"/>
</dbReference>
<reference evidence="2" key="1">
    <citation type="submission" date="2020-04" db="EMBL/GenBank/DDBJ databases">
        <title>Genome Assembly and Annotation of Botryosphaeria dothidea sdau 11-99, a Latent Pathogen of Apple Fruit Ring Rot in China.</title>
        <authorList>
            <person name="Yu C."/>
            <person name="Diao Y."/>
            <person name="Lu Q."/>
            <person name="Zhao J."/>
            <person name="Cui S."/>
            <person name="Peng C."/>
            <person name="He B."/>
            <person name="Liu H."/>
        </authorList>
    </citation>
    <scope>NUCLEOTIDE SEQUENCE [LARGE SCALE GENOMIC DNA]</scope>
    <source>
        <strain evidence="2">Sdau11-99</strain>
    </source>
</reference>
<dbReference type="InterPro" id="IPR011333">
    <property type="entry name" value="SKP1/BTB/POZ_sf"/>
</dbReference>
<dbReference type="AlphaFoldDB" id="A0A8H4J465"/>
<evidence type="ECO:0000259" key="1">
    <source>
        <dbReference type="PROSITE" id="PS50097"/>
    </source>
</evidence>
<evidence type="ECO:0000313" key="3">
    <source>
        <dbReference type="Proteomes" id="UP000572817"/>
    </source>
</evidence>
<dbReference type="SMART" id="SM00225">
    <property type="entry name" value="BTB"/>
    <property type="match status" value="1"/>
</dbReference>
<dbReference type="Proteomes" id="UP000572817">
    <property type="component" value="Unassembled WGS sequence"/>
</dbReference>
<gene>
    <name evidence="2" type="ORF">GTA08_BOTSDO12286</name>
</gene>
<keyword evidence="3" id="KW-1185">Reference proteome</keyword>
<name>A0A8H4J465_9PEZI</name>
<dbReference type="Pfam" id="PF00651">
    <property type="entry name" value="BTB"/>
    <property type="match status" value="1"/>
</dbReference>
<dbReference type="CDD" id="cd18186">
    <property type="entry name" value="BTB_POZ_ZBTB_KLHL-like"/>
    <property type="match status" value="1"/>
</dbReference>
<dbReference type="OrthoDB" id="6359816at2759"/>
<dbReference type="Gene3D" id="3.30.710.10">
    <property type="entry name" value="Potassium Channel Kv1.1, Chain A"/>
    <property type="match status" value="1"/>
</dbReference>
<comment type="caution">
    <text evidence="2">The sequence shown here is derived from an EMBL/GenBank/DDBJ whole genome shotgun (WGS) entry which is preliminary data.</text>
</comment>
<dbReference type="InterPro" id="IPR000210">
    <property type="entry name" value="BTB/POZ_dom"/>
</dbReference>
<accession>A0A8H4J465</accession>
<dbReference type="SUPFAM" id="SSF54695">
    <property type="entry name" value="POZ domain"/>
    <property type="match status" value="1"/>
</dbReference>
<organism evidence="2 3">
    <name type="scientific">Botryosphaeria dothidea</name>
    <dbReference type="NCBI Taxonomy" id="55169"/>
    <lineage>
        <taxon>Eukaryota</taxon>
        <taxon>Fungi</taxon>
        <taxon>Dikarya</taxon>
        <taxon>Ascomycota</taxon>
        <taxon>Pezizomycotina</taxon>
        <taxon>Dothideomycetes</taxon>
        <taxon>Dothideomycetes incertae sedis</taxon>
        <taxon>Botryosphaeriales</taxon>
        <taxon>Botryosphaeriaceae</taxon>
        <taxon>Botryosphaeria</taxon>
    </lineage>
</organism>
<dbReference type="EMBL" id="WWBZ02000007">
    <property type="protein sequence ID" value="KAF4312374.1"/>
    <property type="molecule type" value="Genomic_DNA"/>
</dbReference>
<proteinExistence type="predicted"/>
<evidence type="ECO:0000313" key="2">
    <source>
        <dbReference type="EMBL" id="KAF4312374.1"/>
    </source>
</evidence>
<sequence length="344" mass="39098">MDPHIKVATLSPTTTSSSHLSSFFQRRSPHADHLSSTMAPIQSKPLFNNQVAPRFASNSVYSDITLRFSDTELPAHRIVLASQSGWFAQQLEGEGPLKVRHVAHSRVPIKPRSEVERAVIDLGDEDDPDLLTVLIKYLYTRSYPSLISTTDPDEPKAHICLRHLRLYVMATDYRVPCVQAAAAKRVKEYMADLYGVSVDLLTDFIPFMYGDSLTPKPLNKDEHGLRRFIAERAALDHLERVEACEMDRYIAEYPDFAVEYLTASWNLRTTQIEENRLKGVFCRACNYSMEISVNYREKVADRNSRVCMRRPSGEGGVKLEEMEEDVPIKTCPNCQGAMEMQHLI</sequence>